<reference evidence="2" key="1">
    <citation type="submission" date="2020-03" db="EMBL/GenBank/DDBJ databases">
        <authorList>
            <person name="Weist P."/>
        </authorList>
    </citation>
    <scope>NUCLEOTIDE SEQUENCE</scope>
</reference>
<evidence type="ECO:0000313" key="3">
    <source>
        <dbReference type="Proteomes" id="UP001153269"/>
    </source>
</evidence>
<gene>
    <name evidence="2" type="ORF">PLEPLA_LOCUS46428</name>
</gene>
<proteinExistence type="predicted"/>
<dbReference type="EMBL" id="CADEAL010004394">
    <property type="protein sequence ID" value="CAB1458598.1"/>
    <property type="molecule type" value="Genomic_DNA"/>
</dbReference>
<dbReference type="Proteomes" id="UP001153269">
    <property type="component" value="Unassembled WGS sequence"/>
</dbReference>
<organism evidence="2 3">
    <name type="scientific">Pleuronectes platessa</name>
    <name type="common">European plaice</name>
    <dbReference type="NCBI Taxonomy" id="8262"/>
    <lineage>
        <taxon>Eukaryota</taxon>
        <taxon>Metazoa</taxon>
        <taxon>Chordata</taxon>
        <taxon>Craniata</taxon>
        <taxon>Vertebrata</taxon>
        <taxon>Euteleostomi</taxon>
        <taxon>Actinopterygii</taxon>
        <taxon>Neopterygii</taxon>
        <taxon>Teleostei</taxon>
        <taxon>Neoteleostei</taxon>
        <taxon>Acanthomorphata</taxon>
        <taxon>Carangaria</taxon>
        <taxon>Pleuronectiformes</taxon>
        <taxon>Pleuronectoidei</taxon>
        <taxon>Pleuronectidae</taxon>
        <taxon>Pleuronectes</taxon>
    </lineage>
</organism>
<accession>A0A9N7VWS0</accession>
<name>A0A9N7VWS0_PLEPL</name>
<dbReference type="AlphaFoldDB" id="A0A9N7VWS0"/>
<sequence length="100" mass="10525">MALVSDTVKNGSWLQHEGEKSAFGASRSVTEQVELCGHVAVPRQLPLTHAGFTLSLLGQRSLARQTKPSLFAPGASASLRTGSGWKTVDGRPRASSLPPS</sequence>
<comment type="caution">
    <text evidence="2">The sequence shown here is derived from an EMBL/GenBank/DDBJ whole genome shotgun (WGS) entry which is preliminary data.</text>
</comment>
<protein>
    <submittedName>
        <fullName evidence="2">Uncharacterized protein</fullName>
    </submittedName>
</protein>
<keyword evidence="3" id="KW-1185">Reference proteome</keyword>
<evidence type="ECO:0000256" key="1">
    <source>
        <dbReference type="SAM" id="MobiDB-lite"/>
    </source>
</evidence>
<evidence type="ECO:0000313" key="2">
    <source>
        <dbReference type="EMBL" id="CAB1458598.1"/>
    </source>
</evidence>
<feature type="region of interest" description="Disordered" evidence="1">
    <location>
        <begin position="81"/>
        <end position="100"/>
    </location>
</feature>